<comment type="caution">
    <text evidence="2">The sequence shown here is derived from an EMBL/GenBank/DDBJ whole genome shotgun (WGS) entry which is preliminary data.</text>
</comment>
<name>A0A3S5ADE4_9PLAT</name>
<feature type="region of interest" description="Disordered" evidence="1">
    <location>
        <begin position="1"/>
        <end position="70"/>
    </location>
</feature>
<accession>A0A3S5ADE4</accession>
<dbReference type="Proteomes" id="UP000784294">
    <property type="component" value="Unassembled WGS sequence"/>
</dbReference>
<feature type="region of interest" description="Disordered" evidence="1">
    <location>
        <begin position="102"/>
        <end position="136"/>
    </location>
</feature>
<evidence type="ECO:0000313" key="3">
    <source>
        <dbReference type="Proteomes" id="UP000784294"/>
    </source>
</evidence>
<proteinExistence type="predicted"/>
<protein>
    <submittedName>
        <fullName evidence="2">Uncharacterized protein</fullName>
    </submittedName>
</protein>
<reference evidence="2" key="1">
    <citation type="submission" date="2018-11" db="EMBL/GenBank/DDBJ databases">
        <authorList>
            <consortium name="Pathogen Informatics"/>
        </authorList>
    </citation>
    <scope>NUCLEOTIDE SEQUENCE</scope>
</reference>
<sequence>MQTISSGSQPRIHYLIEDSDVNPVPVNSKGPPTPATSTSTVTATTAQKSSSGPSGQPIKSSLQTVTVSHKEGGAEGASVLRYFSSLHSNQDSRHALPRAVQLEEQQQIGQHDSSSANRATGRQGMGAARSIVNLRP</sequence>
<organism evidence="2 3">
    <name type="scientific">Protopolystoma xenopodis</name>
    <dbReference type="NCBI Taxonomy" id="117903"/>
    <lineage>
        <taxon>Eukaryota</taxon>
        <taxon>Metazoa</taxon>
        <taxon>Spiralia</taxon>
        <taxon>Lophotrochozoa</taxon>
        <taxon>Platyhelminthes</taxon>
        <taxon>Monogenea</taxon>
        <taxon>Polyopisthocotylea</taxon>
        <taxon>Polystomatidea</taxon>
        <taxon>Polystomatidae</taxon>
        <taxon>Protopolystoma</taxon>
    </lineage>
</organism>
<feature type="compositionally biased region" description="Polar residues" evidence="1">
    <location>
        <begin position="52"/>
        <end position="67"/>
    </location>
</feature>
<feature type="compositionally biased region" description="Low complexity" evidence="1">
    <location>
        <begin position="35"/>
        <end position="51"/>
    </location>
</feature>
<dbReference type="AlphaFoldDB" id="A0A3S5ADE4"/>
<keyword evidence="3" id="KW-1185">Reference proteome</keyword>
<evidence type="ECO:0000313" key="2">
    <source>
        <dbReference type="EMBL" id="VEL17766.1"/>
    </source>
</evidence>
<evidence type="ECO:0000256" key="1">
    <source>
        <dbReference type="SAM" id="MobiDB-lite"/>
    </source>
</evidence>
<feature type="compositionally biased region" description="Polar residues" evidence="1">
    <location>
        <begin position="103"/>
        <end position="120"/>
    </location>
</feature>
<gene>
    <name evidence="2" type="ORF">PXEA_LOCUS11206</name>
</gene>
<dbReference type="EMBL" id="CAAALY010034087">
    <property type="protein sequence ID" value="VEL17766.1"/>
    <property type="molecule type" value="Genomic_DNA"/>
</dbReference>